<feature type="region of interest" description="Disordered" evidence="1">
    <location>
        <begin position="101"/>
        <end position="137"/>
    </location>
</feature>
<reference evidence="2 3" key="1">
    <citation type="submission" date="2019-05" db="EMBL/GenBank/DDBJ databases">
        <title>Emergence of the Ug99 lineage of the wheat stem rust pathogen through somatic hybridization.</title>
        <authorList>
            <person name="Li F."/>
            <person name="Upadhyaya N.M."/>
            <person name="Sperschneider J."/>
            <person name="Matny O."/>
            <person name="Nguyen-Phuc H."/>
            <person name="Mago R."/>
            <person name="Raley C."/>
            <person name="Miller M.E."/>
            <person name="Silverstein K.A.T."/>
            <person name="Henningsen E."/>
            <person name="Hirsch C.D."/>
            <person name="Visser B."/>
            <person name="Pretorius Z.A."/>
            <person name="Steffenson B.J."/>
            <person name="Schwessinger B."/>
            <person name="Dodds P.N."/>
            <person name="Figueroa M."/>
        </authorList>
    </citation>
    <scope>NUCLEOTIDE SEQUENCE [LARGE SCALE GENOMIC DNA]</scope>
    <source>
        <strain evidence="2">21-0</strain>
    </source>
</reference>
<gene>
    <name evidence="2" type="ORF">PGT21_020085</name>
</gene>
<name>A0A5B0QIZ4_PUCGR</name>
<evidence type="ECO:0000313" key="2">
    <source>
        <dbReference type="EMBL" id="KAA1113072.1"/>
    </source>
</evidence>
<proteinExistence type="predicted"/>
<accession>A0A5B0QIZ4</accession>
<comment type="caution">
    <text evidence="2">The sequence shown here is derived from an EMBL/GenBank/DDBJ whole genome shotgun (WGS) entry which is preliminary data.</text>
</comment>
<dbReference type="EMBL" id="VSWC01000015">
    <property type="protein sequence ID" value="KAA1113072.1"/>
    <property type="molecule type" value="Genomic_DNA"/>
</dbReference>
<sequence>MCMNGPKCAIPRCPPMYEFSQNSGILVTHIYRGFPGSSLPSGGWKQGPPTCAATSSDTDLQMLLQSPGSPRLITGVAEISLRFDKSPLCCISTTSTEIEPPFRSTAVTRQANNAKPSHRRPPGAHLHSLDPVDTVPG</sequence>
<organism evidence="2 3">
    <name type="scientific">Puccinia graminis f. sp. tritici</name>
    <dbReference type="NCBI Taxonomy" id="56615"/>
    <lineage>
        <taxon>Eukaryota</taxon>
        <taxon>Fungi</taxon>
        <taxon>Dikarya</taxon>
        <taxon>Basidiomycota</taxon>
        <taxon>Pucciniomycotina</taxon>
        <taxon>Pucciniomycetes</taxon>
        <taxon>Pucciniales</taxon>
        <taxon>Pucciniaceae</taxon>
        <taxon>Puccinia</taxon>
    </lineage>
</organism>
<evidence type="ECO:0000313" key="3">
    <source>
        <dbReference type="Proteomes" id="UP000324748"/>
    </source>
</evidence>
<dbReference type="Proteomes" id="UP000324748">
    <property type="component" value="Unassembled WGS sequence"/>
</dbReference>
<evidence type="ECO:0000256" key="1">
    <source>
        <dbReference type="SAM" id="MobiDB-lite"/>
    </source>
</evidence>
<protein>
    <submittedName>
        <fullName evidence="2">Uncharacterized protein</fullName>
    </submittedName>
</protein>
<dbReference type="OrthoDB" id="10552151at2759"/>
<dbReference type="AlphaFoldDB" id="A0A5B0QIZ4"/>
<feature type="compositionally biased region" description="Polar residues" evidence="1">
    <location>
        <begin position="105"/>
        <end position="115"/>
    </location>
</feature>
<keyword evidence="3" id="KW-1185">Reference proteome</keyword>